<dbReference type="InterPro" id="IPR015797">
    <property type="entry name" value="NUDIX_hydrolase-like_dom_sf"/>
</dbReference>
<evidence type="ECO:0000256" key="6">
    <source>
        <dbReference type="RuleBase" id="RU003476"/>
    </source>
</evidence>
<dbReference type="GO" id="GO:0006754">
    <property type="term" value="P:ATP biosynthetic process"/>
    <property type="evidence" value="ECO:0007669"/>
    <property type="project" value="TreeGrafter"/>
</dbReference>
<protein>
    <recommendedName>
        <fullName evidence="2">Bis(5'-nucleosyl)-tetraphosphatase [asymmetrical]</fullName>
    </recommendedName>
    <alternativeName>
        <fullName evidence="5">Diadenosine 5',5'''-P1,P4-tetraphosphate asymmetrical hydrolase</fullName>
    </alternativeName>
</protein>
<evidence type="ECO:0000256" key="3">
    <source>
        <dbReference type="ARBA" id="ARBA00022741"/>
    </source>
</evidence>
<dbReference type="AlphaFoldDB" id="U4TML4"/>
<dbReference type="InterPro" id="IPR020084">
    <property type="entry name" value="NUDIX_hydrolase_CS"/>
</dbReference>
<dbReference type="eggNOG" id="COG1051">
    <property type="taxonomic scope" value="Bacteria"/>
</dbReference>
<organism evidence="8 9">
    <name type="scientific">Schleiferilactobacillus shenzhenensis LY-73</name>
    <dbReference type="NCBI Taxonomy" id="1231336"/>
    <lineage>
        <taxon>Bacteria</taxon>
        <taxon>Bacillati</taxon>
        <taxon>Bacillota</taxon>
        <taxon>Bacilli</taxon>
        <taxon>Lactobacillales</taxon>
        <taxon>Lactobacillaceae</taxon>
        <taxon>Schleiferilactobacillus</taxon>
    </lineage>
</organism>
<proteinExistence type="inferred from homology"/>
<accession>U4TML4</accession>
<dbReference type="SUPFAM" id="SSF55811">
    <property type="entry name" value="Nudix"/>
    <property type="match status" value="1"/>
</dbReference>
<name>U4TML4_9LACO</name>
<dbReference type="InterPro" id="IPR003565">
    <property type="entry name" value="Tetra_PHTase"/>
</dbReference>
<dbReference type="PRINTS" id="PR00502">
    <property type="entry name" value="NUDIXFAMILY"/>
</dbReference>
<evidence type="ECO:0000259" key="7">
    <source>
        <dbReference type="PROSITE" id="PS51462"/>
    </source>
</evidence>
<dbReference type="PROSITE" id="PS00893">
    <property type="entry name" value="NUDIX_BOX"/>
    <property type="match status" value="1"/>
</dbReference>
<dbReference type="GO" id="GO:0006167">
    <property type="term" value="P:AMP biosynthetic process"/>
    <property type="evidence" value="ECO:0007669"/>
    <property type="project" value="TreeGrafter"/>
</dbReference>
<comment type="similarity">
    <text evidence="1 6">Belongs to the Nudix hydrolase family.</text>
</comment>
<dbReference type="RefSeq" id="WP_022529123.1">
    <property type="nucleotide sequence ID" value="NZ_KI271586.1"/>
</dbReference>
<keyword evidence="4 6" id="KW-0378">Hydrolase</keyword>
<evidence type="ECO:0000256" key="1">
    <source>
        <dbReference type="ARBA" id="ARBA00005582"/>
    </source>
</evidence>
<dbReference type="GO" id="GO:0004081">
    <property type="term" value="F:bis(5'-nucleosyl)-tetraphosphatase (asymmetrical) activity"/>
    <property type="evidence" value="ECO:0007669"/>
    <property type="project" value="TreeGrafter"/>
</dbReference>
<gene>
    <name evidence="8" type="ORF">L248_2522</name>
</gene>
<dbReference type="CDD" id="cd03428">
    <property type="entry name" value="NUDIX_Ap4A_Nudt2"/>
    <property type="match status" value="1"/>
</dbReference>
<dbReference type="STRING" id="1231336.L248_2522"/>
<dbReference type="PANTHER" id="PTHR21340:SF0">
    <property type="entry name" value="BIS(5'-NUCLEOSYL)-TETRAPHOSPHATASE [ASYMMETRICAL]"/>
    <property type="match status" value="1"/>
</dbReference>
<dbReference type="Pfam" id="PF00293">
    <property type="entry name" value="NUDIX"/>
    <property type="match status" value="1"/>
</dbReference>
<evidence type="ECO:0000256" key="4">
    <source>
        <dbReference type="ARBA" id="ARBA00022801"/>
    </source>
</evidence>
<keyword evidence="9" id="KW-1185">Reference proteome</keyword>
<dbReference type="Gene3D" id="3.90.79.10">
    <property type="entry name" value="Nucleoside Triphosphate Pyrophosphohydrolase"/>
    <property type="match status" value="1"/>
</dbReference>
<evidence type="ECO:0000256" key="2">
    <source>
        <dbReference type="ARBA" id="ARBA00018911"/>
    </source>
</evidence>
<evidence type="ECO:0000256" key="5">
    <source>
        <dbReference type="ARBA" id="ARBA00032644"/>
    </source>
</evidence>
<feature type="domain" description="Nudix hydrolase" evidence="7">
    <location>
        <begin position="2"/>
        <end position="131"/>
    </location>
</feature>
<dbReference type="InterPro" id="IPR000086">
    <property type="entry name" value="NUDIX_hydrolase_dom"/>
</dbReference>
<keyword evidence="3" id="KW-0547">Nucleotide-binding</keyword>
<dbReference type="OrthoDB" id="9816289at2"/>
<dbReference type="Proteomes" id="UP000030647">
    <property type="component" value="Unassembled WGS sequence"/>
</dbReference>
<sequence length="141" mass="16132">MTTEVSTGAVVYRRFNGELQYLLEESATSHFWGFPKGHVEGEETDEQAAEREIREETGLHVHVDTAHFRQEDDYPLPSGNQKRTILYLAEVQGDPVITKQDVEISHIGWFNYEDAHMTLTYDSLKAILEKANAYLTDQDAQ</sequence>
<dbReference type="PROSITE" id="PS51462">
    <property type="entry name" value="NUDIX"/>
    <property type="match status" value="1"/>
</dbReference>
<reference evidence="9" key="1">
    <citation type="journal article" date="2013" name="Genome Announc.">
        <title>Whole-Genome Sequencing of Lactobacillus shenzhenensis Strain LY-73T.</title>
        <authorList>
            <person name="Lin Z."/>
            <person name="Liu Z."/>
            <person name="Yang R."/>
            <person name="Zou Y."/>
            <person name="Wan D."/>
            <person name="Chen J."/>
            <person name="Guo M."/>
            <person name="Zhao J."/>
            <person name="Fang C."/>
            <person name="Yang R."/>
            <person name="Liu F."/>
        </authorList>
    </citation>
    <scope>NUCLEOTIDE SEQUENCE [LARGE SCALE GENOMIC DNA]</scope>
    <source>
        <strain evidence="9">LY-73</strain>
    </source>
</reference>
<dbReference type="HOGENOM" id="CLU_037162_14_4_9"/>
<dbReference type="EMBL" id="KI271586">
    <property type="protein sequence ID" value="ERL65449.1"/>
    <property type="molecule type" value="Genomic_DNA"/>
</dbReference>
<dbReference type="InterPro" id="IPR020476">
    <property type="entry name" value="Nudix_hydrolase"/>
</dbReference>
<dbReference type="InterPro" id="IPR051325">
    <property type="entry name" value="Nudix_hydrolase_domain"/>
</dbReference>
<dbReference type="PANTHER" id="PTHR21340">
    <property type="entry name" value="DIADENOSINE 5,5-P1,P4-TETRAPHOSPHATE PYROPHOSPHOHYDROLASE MUTT"/>
    <property type="match status" value="1"/>
</dbReference>
<evidence type="ECO:0000313" key="8">
    <source>
        <dbReference type="EMBL" id="ERL65449.1"/>
    </source>
</evidence>
<evidence type="ECO:0000313" key="9">
    <source>
        <dbReference type="Proteomes" id="UP000030647"/>
    </source>
</evidence>
<dbReference type="GO" id="GO:0000166">
    <property type="term" value="F:nucleotide binding"/>
    <property type="evidence" value="ECO:0007669"/>
    <property type="project" value="UniProtKB-KW"/>
</dbReference>